<dbReference type="EMBL" id="MLJI01000002">
    <property type="protein sequence ID" value="ORM89437.1"/>
    <property type="molecule type" value="Genomic_DNA"/>
</dbReference>
<accession>A0A1X1EKH2</accession>
<evidence type="ECO:0000313" key="4">
    <source>
        <dbReference type="Proteomes" id="UP000193749"/>
    </source>
</evidence>
<organism evidence="3 4">
    <name type="scientific">Pantoea cypripedii</name>
    <name type="common">Pectobacterium cypripedii</name>
    <name type="synonym">Erwinia cypripedii</name>
    <dbReference type="NCBI Taxonomy" id="55209"/>
    <lineage>
        <taxon>Bacteria</taxon>
        <taxon>Pseudomonadati</taxon>
        <taxon>Pseudomonadota</taxon>
        <taxon>Gammaproteobacteria</taxon>
        <taxon>Enterobacterales</taxon>
        <taxon>Erwiniaceae</taxon>
        <taxon>Pantoea</taxon>
    </lineage>
</organism>
<feature type="chain" id="PRO_5012574993" evidence="1">
    <location>
        <begin position="21"/>
        <end position="242"/>
    </location>
</feature>
<keyword evidence="3" id="KW-0503">Monooxygenase</keyword>
<dbReference type="RefSeq" id="WP_084879147.1">
    <property type="nucleotide sequence ID" value="NZ_JAGGMY010000002.1"/>
</dbReference>
<feature type="domain" description="ABM" evidence="2">
    <location>
        <begin position="28"/>
        <end position="117"/>
    </location>
</feature>
<protein>
    <submittedName>
        <fullName evidence="3">Antibiotic biosynthesis monooxygenase</fullName>
    </submittedName>
</protein>
<feature type="signal peptide" evidence="1">
    <location>
        <begin position="1"/>
        <end position="20"/>
    </location>
</feature>
<dbReference type="PROSITE" id="PS51725">
    <property type="entry name" value="ABM"/>
    <property type="match status" value="2"/>
</dbReference>
<dbReference type="PANTHER" id="PTHR33336:SF3">
    <property type="entry name" value="ABM DOMAIN-CONTAINING PROTEIN"/>
    <property type="match status" value="1"/>
</dbReference>
<evidence type="ECO:0000256" key="1">
    <source>
        <dbReference type="SAM" id="SignalP"/>
    </source>
</evidence>
<dbReference type="Gene3D" id="3.30.70.100">
    <property type="match status" value="1"/>
</dbReference>
<evidence type="ECO:0000259" key="2">
    <source>
        <dbReference type="PROSITE" id="PS51725"/>
    </source>
</evidence>
<keyword evidence="4" id="KW-1185">Reference proteome</keyword>
<dbReference type="InterPro" id="IPR050744">
    <property type="entry name" value="AI-2_Isomerase_LsrG"/>
</dbReference>
<dbReference type="Proteomes" id="UP000193749">
    <property type="component" value="Unassembled WGS sequence"/>
</dbReference>
<dbReference type="OrthoDB" id="9812754at2"/>
<dbReference type="AlphaFoldDB" id="A0A1X1EKH2"/>
<keyword evidence="3" id="KW-0560">Oxidoreductase</keyword>
<dbReference type="GO" id="GO:0004497">
    <property type="term" value="F:monooxygenase activity"/>
    <property type="evidence" value="ECO:0007669"/>
    <property type="project" value="UniProtKB-KW"/>
</dbReference>
<proteinExistence type="predicted"/>
<dbReference type="InterPro" id="IPR007138">
    <property type="entry name" value="ABM_dom"/>
</dbReference>
<dbReference type="SUPFAM" id="SSF54909">
    <property type="entry name" value="Dimeric alpha+beta barrel"/>
    <property type="match status" value="2"/>
</dbReference>
<evidence type="ECO:0000313" key="3">
    <source>
        <dbReference type="EMBL" id="ORM89437.1"/>
    </source>
</evidence>
<name>A0A1X1EKH2_PANCY</name>
<gene>
    <name evidence="3" type="ORF">HA50_22640</name>
</gene>
<dbReference type="Pfam" id="PF03992">
    <property type="entry name" value="ABM"/>
    <property type="match status" value="2"/>
</dbReference>
<comment type="caution">
    <text evidence="3">The sequence shown here is derived from an EMBL/GenBank/DDBJ whole genome shotgun (WGS) entry which is preliminary data.</text>
</comment>
<feature type="domain" description="ABM" evidence="2">
    <location>
        <begin position="136"/>
        <end position="229"/>
    </location>
</feature>
<reference evidence="3 4" key="1">
    <citation type="journal article" date="2017" name="Antonie Van Leeuwenhoek">
        <title>Phylogenomic resolution of the bacterial genus Pantoea and its relationship with Erwinia and Tatumella.</title>
        <authorList>
            <person name="Palmer M."/>
            <person name="Steenkamp E.T."/>
            <person name="Coetzee M.P."/>
            <person name="Chan W.Y."/>
            <person name="van Zyl E."/>
            <person name="De Maayer P."/>
            <person name="Coutinho T.A."/>
            <person name="Blom J."/>
            <person name="Smits T.H."/>
            <person name="Duffy B."/>
            <person name="Venter S.N."/>
        </authorList>
    </citation>
    <scope>NUCLEOTIDE SEQUENCE [LARGE SCALE GENOMIC DNA]</scope>
    <source>
        <strain evidence="3 4">LMG 2657</strain>
    </source>
</reference>
<dbReference type="PANTHER" id="PTHR33336">
    <property type="entry name" value="QUINOL MONOOXYGENASE YGIN-RELATED"/>
    <property type="match status" value="1"/>
</dbReference>
<dbReference type="InterPro" id="IPR011008">
    <property type="entry name" value="Dimeric_a/b-barrel"/>
</dbReference>
<dbReference type="STRING" id="55209.HA50_22640"/>
<keyword evidence="1" id="KW-0732">Signal</keyword>
<sequence length="242" mass="27735">MKNPCLLISFFLSFSVSAMKSEKSCGLVFNISELTVKNGEMAAYDRVAESNITKSLASEDGTLGMYSIKRKSDTNQAYMIEIYSDSRAYQKHKDSPQYKEFLIRSPEILDKNHKRMINLTPKFMGDKKLHQTKYTINNLVIVEVKPEFNAAFSSVVVPEMKQSLKVENGVLAMYAGIETTNPTRWYFYEIYASEADYQKHRQTPHFKDYLKLTANMTTRKDSIPVKPEVLMNKGGLIFVCKN</sequence>